<keyword evidence="3 6" id="KW-0812">Transmembrane</keyword>
<gene>
    <name evidence="9" type="ORF">DES35_101487</name>
</gene>
<dbReference type="InterPro" id="IPR004477">
    <property type="entry name" value="ComEC_N"/>
</dbReference>
<dbReference type="RefSeq" id="WP_051889402.1">
    <property type="nucleotide sequence ID" value="NZ_BHZF01000001.1"/>
</dbReference>
<feature type="transmembrane region" description="Helical" evidence="6">
    <location>
        <begin position="288"/>
        <end position="308"/>
    </location>
</feature>
<feature type="transmembrane region" description="Helical" evidence="6">
    <location>
        <begin position="249"/>
        <end position="268"/>
    </location>
</feature>
<evidence type="ECO:0000256" key="4">
    <source>
        <dbReference type="ARBA" id="ARBA00022989"/>
    </source>
</evidence>
<evidence type="ECO:0000259" key="7">
    <source>
        <dbReference type="Pfam" id="PF03772"/>
    </source>
</evidence>
<organism evidence="9 10">
    <name type="scientific">Schleiferia thermophila</name>
    <dbReference type="NCBI Taxonomy" id="884107"/>
    <lineage>
        <taxon>Bacteria</taxon>
        <taxon>Pseudomonadati</taxon>
        <taxon>Bacteroidota</taxon>
        <taxon>Flavobacteriia</taxon>
        <taxon>Flavobacteriales</taxon>
        <taxon>Schleiferiaceae</taxon>
        <taxon>Schleiferia</taxon>
    </lineage>
</organism>
<evidence type="ECO:0000259" key="8">
    <source>
        <dbReference type="Pfam" id="PF13567"/>
    </source>
</evidence>
<feature type="domain" description="DUF4131" evidence="8">
    <location>
        <begin position="4"/>
        <end position="149"/>
    </location>
</feature>
<protein>
    <submittedName>
        <fullName evidence="9">ComEC/Rec2-related protein</fullName>
    </submittedName>
</protein>
<dbReference type="Pfam" id="PF13567">
    <property type="entry name" value="DUF4131"/>
    <property type="match status" value="1"/>
</dbReference>
<name>A0A369ACR4_9FLAO</name>
<feature type="transmembrane region" description="Helical" evidence="6">
    <location>
        <begin position="436"/>
        <end position="459"/>
    </location>
</feature>
<comment type="subcellular location">
    <subcellularLocation>
        <location evidence="1">Cell membrane</location>
        <topology evidence="1">Multi-pass membrane protein</topology>
    </subcellularLocation>
</comment>
<evidence type="ECO:0000256" key="2">
    <source>
        <dbReference type="ARBA" id="ARBA00022475"/>
    </source>
</evidence>
<comment type="caution">
    <text evidence="9">The sequence shown here is derived from an EMBL/GenBank/DDBJ whole genome shotgun (WGS) entry which is preliminary data.</text>
</comment>
<keyword evidence="4 6" id="KW-1133">Transmembrane helix</keyword>
<dbReference type="AlphaFoldDB" id="A0A369ACR4"/>
<keyword evidence="5 6" id="KW-0472">Membrane</keyword>
<reference evidence="9 10" key="1">
    <citation type="submission" date="2018-07" db="EMBL/GenBank/DDBJ databases">
        <title>Genomic Encyclopedia of Type Strains, Phase IV (KMG-IV): sequencing the most valuable type-strain genomes for metagenomic binning, comparative biology and taxonomic classification.</title>
        <authorList>
            <person name="Goeker M."/>
        </authorList>
    </citation>
    <scope>NUCLEOTIDE SEQUENCE [LARGE SCALE GENOMIC DNA]</scope>
    <source>
        <strain evidence="9 10">DSM 21410</strain>
    </source>
</reference>
<feature type="transmembrane region" description="Helical" evidence="6">
    <location>
        <begin position="465"/>
        <end position="486"/>
    </location>
</feature>
<dbReference type="GO" id="GO:0005886">
    <property type="term" value="C:plasma membrane"/>
    <property type="evidence" value="ECO:0007669"/>
    <property type="project" value="UniProtKB-SubCell"/>
</dbReference>
<dbReference type="InterPro" id="IPR052159">
    <property type="entry name" value="Competence_DNA_uptake"/>
</dbReference>
<feature type="transmembrane region" description="Helical" evidence="6">
    <location>
        <begin position="212"/>
        <end position="237"/>
    </location>
</feature>
<dbReference type="Pfam" id="PF03772">
    <property type="entry name" value="Competence"/>
    <property type="match status" value="1"/>
</dbReference>
<dbReference type="PANTHER" id="PTHR30619:SF1">
    <property type="entry name" value="RECOMBINATION PROTEIN 2"/>
    <property type="match status" value="1"/>
</dbReference>
<dbReference type="PANTHER" id="PTHR30619">
    <property type="entry name" value="DNA INTERNALIZATION/COMPETENCE PROTEIN COMEC/REC2"/>
    <property type="match status" value="1"/>
</dbReference>
<accession>A0A369ACR4</accession>
<feature type="transmembrane region" description="Helical" evidence="6">
    <location>
        <begin position="374"/>
        <end position="393"/>
    </location>
</feature>
<sequence>MPTVVLLAVFLFLISGFLAFQNYRGFFAHVSFYFLGYFLFDTENKYFLRNQTNYSDVSVARVKRILKDSDTYVQLKVSVFDLASTHLFEAILFVNKSKDSIILWPGDVLLSQTRFQPIEDVTIPYAFSPSQYYKSKGISHTGFLNEAKVLYIEKNGFLSPYRPAWFLNRRLVESILQWPGDSKAKEILIALISGTKDFLSEDVRTTYSDTGIIHVLAVSGLHTGLIYVLMSWILNFVMGHRMPFLKSGIIILSLWFYALLTGFSPSVIRAATMFSFIQIGQSLKRKTGIYHSLAISAVTILTFHPFLLFEIGFQLSYSAVLGIVMLSDKLYNMLSFSNQFVLDKITRLLSVSIAAQLFTVPFSMYYFSQFPTYFFIANIFAIPIVTLVIYVGFPLALFCSVLPQLSPLGIIPVWLIQVNTYLAECIQLLPLSVVKGIFISPFQFFLLIILVFMLSLSLIYRKKNYLFTGLLLILFLQITQIFHHLVRDKYILKIGLFSYKEEPLLILKSGSKMSIFSKYYQQLKKGEKLYLSKFKIMEKIDPNLVDFQSMSDLIQLQLSGERQINLLTKDKTSFITDNSIVINLKNPEQSYAFGTDVHLEIRKSNRNSYWILVF</sequence>
<evidence type="ECO:0000256" key="6">
    <source>
        <dbReference type="SAM" id="Phobius"/>
    </source>
</evidence>
<evidence type="ECO:0000256" key="3">
    <source>
        <dbReference type="ARBA" id="ARBA00022692"/>
    </source>
</evidence>
<proteinExistence type="predicted"/>
<evidence type="ECO:0000313" key="9">
    <source>
        <dbReference type="EMBL" id="RCX05204.1"/>
    </source>
</evidence>
<feature type="transmembrane region" description="Helical" evidence="6">
    <location>
        <begin position="345"/>
        <end position="367"/>
    </location>
</feature>
<dbReference type="InterPro" id="IPR025405">
    <property type="entry name" value="DUF4131"/>
</dbReference>
<evidence type="ECO:0000256" key="5">
    <source>
        <dbReference type="ARBA" id="ARBA00023136"/>
    </source>
</evidence>
<keyword evidence="10" id="KW-1185">Reference proteome</keyword>
<feature type="domain" description="ComEC/Rec2-related protein" evidence="7">
    <location>
        <begin position="191"/>
        <end position="456"/>
    </location>
</feature>
<dbReference type="Proteomes" id="UP000253517">
    <property type="component" value="Unassembled WGS sequence"/>
</dbReference>
<evidence type="ECO:0000256" key="1">
    <source>
        <dbReference type="ARBA" id="ARBA00004651"/>
    </source>
</evidence>
<evidence type="ECO:0000313" key="10">
    <source>
        <dbReference type="Proteomes" id="UP000253517"/>
    </source>
</evidence>
<dbReference type="NCBIfam" id="TIGR00360">
    <property type="entry name" value="ComEC_N-term"/>
    <property type="match status" value="1"/>
</dbReference>
<dbReference type="EMBL" id="QPJS01000001">
    <property type="protein sequence ID" value="RCX05204.1"/>
    <property type="molecule type" value="Genomic_DNA"/>
</dbReference>
<keyword evidence="2" id="KW-1003">Cell membrane</keyword>